<name>A0A841UTV7_MICAE</name>
<evidence type="ECO:0000256" key="4">
    <source>
        <dbReference type="ARBA" id="ARBA00022737"/>
    </source>
</evidence>
<comment type="cofactor">
    <cofactor evidence="1">
        <name>Ca(2+)</name>
        <dbReference type="ChEBI" id="CHEBI:29108"/>
    </cofactor>
</comment>
<dbReference type="EMBL" id="JACEGC010000011">
    <property type="protein sequence ID" value="MBC1194493.1"/>
    <property type="molecule type" value="Genomic_DNA"/>
</dbReference>
<comment type="subcellular location">
    <subcellularLocation>
        <location evidence="2">Secreted</location>
    </subcellularLocation>
</comment>
<dbReference type="PANTHER" id="PTHR38340:SF1">
    <property type="entry name" value="S-LAYER PROTEIN"/>
    <property type="match status" value="1"/>
</dbReference>
<dbReference type="Pfam" id="PF00353">
    <property type="entry name" value="HemolysinCabind"/>
    <property type="match status" value="1"/>
</dbReference>
<gene>
    <name evidence="6" type="ORF">H0901_04135</name>
</gene>
<keyword evidence="4" id="KW-0677">Repeat</keyword>
<proteinExistence type="predicted"/>
<dbReference type="Proteomes" id="UP000525432">
    <property type="component" value="Unassembled WGS sequence"/>
</dbReference>
<feature type="domain" description="Peptidase M10 serralysin C-terminal" evidence="5">
    <location>
        <begin position="113"/>
        <end position="265"/>
    </location>
</feature>
<dbReference type="SUPFAM" id="SSF51120">
    <property type="entry name" value="beta-Roll"/>
    <property type="match status" value="1"/>
</dbReference>
<accession>A0A841UTV7</accession>
<reference evidence="6 7" key="1">
    <citation type="submission" date="2020-07" db="EMBL/GenBank/DDBJ databases">
        <title>Genomes of two Microcystis aeruginosa (Cyanobacteria) strains from Florida (USA) with disparate toxicogenic potential.</title>
        <authorList>
            <person name="Lefler F.W."/>
            <person name="Barbosa M."/>
            <person name="Berthold D.E."/>
            <person name="Laughinghouse H.D. IV."/>
        </authorList>
    </citation>
    <scope>NUCLEOTIDE SEQUENCE [LARGE SCALE GENOMIC DNA]</scope>
    <source>
        <strain evidence="6 7">BLCCF158</strain>
    </source>
</reference>
<dbReference type="InterPro" id="IPR001343">
    <property type="entry name" value="Hemolysn_Ca-bd"/>
</dbReference>
<evidence type="ECO:0000256" key="3">
    <source>
        <dbReference type="ARBA" id="ARBA00022525"/>
    </source>
</evidence>
<keyword evidence="3" id="KW-0964">Secreted</keyword>
<evidence type="ECO:0000313" key="6">
    <source>
        <dbReference type="EMBL" id="MBC1194493.1"/>
    </source>
</evidence>
<dbReference type="Pfam" id="PF08548">
    <property type="entry name" value="Peptidase_M10_C"/>
    <property type="match status" value="1"/>
</dbReference>
<evidence type="ECO:0000313" key="7">
    <source>
        <dbReference type="Proteomes" id="UP000525432"/>
    </source>
</evidence>
<comment type="caution">
    <text evidence="6">The sequence shown here is derived from an EMBL/GenBank/DDBJ whole genome shotgun (WGS) entry which is preliminary data.</text>
</comment>
<evidence type="ECO:0000256" key="1">
    <source>
        <dbReference type="ARBA" id="ARBA00001913"/>
    </source>
</evidence>
<dbReference type="PANTHER" id="PTHR38340">
    <property type="entry name" value="S-LAYER PROTEIN"/>
    <property type="match status" value="1"/>
</dbReference>
<dbReference type="AlphaFoldDB" id="A0A841UTV7"/>
<dbReference type="Gene3D" id="2.150.10.10">
    <property type="entry name" value="Serralysin-like metalloprotease, C-terminal"/>
    <property type="match status" value="1"/>
</dbReference>
<dbReference type="PRINTS" id="PR00313">
    <property type="entry name" value="CABNDNGRPT"/>
</dbReference>
<dbReference type="InterPro" id="IPR013858">
    <property type="entry name" value="Peptidase_M10B_C"/>
</dbReference>
<evidence type="ECO:0000256" key="2">
    <source>
        <dbReference type="ARBA" id="ARBA00004613"/>
    </source>
</evidence>
<dbReference type="GO" id="GO:0005509">
    <property type="term" value="F:calcium ion binding"/>
    <property type="evidence" value="ECO:0007669"/>
    <property type="project" value="InterPro"/>
</dbReference>
<dbReference type="InterPro" id="IPR050557">
    <property type="entry name" value="RTX_toxin/Mannuronan_C5-epim"/>
</dbReference>
<sequence length="294" mass="29775">MPTVTITFPGATTGVSFAAGGTVAGFLTTNPTVPISLAATGLTGDNLTSQGLLTDNVTTAWRITNFGPADSATLSKYGGGFSQLFSLPENSFTFVQGGFAGTYQLTGGIVNTKASGPQVNGIWNLPATDSYDITGTNFNDTLTGGNLADTIKGGAGNDTLTGGDGNDSLIGGPGNDTLTGGVGADRFVYNDSLQGADIITDFESTAGQDLIHVSQAGFGGATVVGNTGPLLAARFVANTTGLPSSANIRFIYNTSNNQLLFDQDGNGTAFTPILIATLTNAPIPTLSANRIVII</sequence>
<dbReference type="PROSITE" id="PS00330">
    <property type="entry name" value="HEMOLYSIN_CALCIUM"/>
    <property type="match status" value="2"/>
</dbReference>
<protein>
    <submittedName>
        <fullName evidence="6">Calcium-binding protein</fullName>
    </submittedName>
</protein>
<dbReference type="RefSeq" id="WP_185238702.1">
    <property type="nucleotide sequence ID" value="NZ_JACEGC010000011.1"/>
</dbReference>
<dbReference type="GO" id="GO:0005615">
    <property type="term" value="C:extracellular space"/>
    <property type="evidence" value="ECO:0007669"/>
    <property type="project" value="InterPro"/>
</dbReference>
<organism evidence="6 7">
    <name type="scientific">Microcystis aeruginosa BLCC-F158</name>
    <dbReference type="NCBI Taxonomy" id="2755316"/>
    <lineage>
        <taxon>Bacteria</taxon>
        <taxon>Bacillati</taxon>
        <taxon>Cyanobacteriota</taxon>
        <taxon>Cyanophyceae</taxon>
        <taxon>Oscillatoriophycideae</taxon>
        <taxon>Chroococcales</taxon>
        <taxon>Microcystaceae</taxon>
        <taxon>Microcystis</taxon>
    </lineage>
</organism>
<dbReference type="InterPro" id="IPR011049">
    <property type="entry name" value="Serralysin-like_metalloprot_C"/>
</dbReference>
<dbReference type="InterPro" id="IPR018511">
    <property type="entry name" value="Hemolysin-typ_Ca-bd_CS"/>
</dbReference>
<evidence type="ECO:0000259" key="5">
    <source>
        <dbReference type="Pfam" id="PF08548"/>
    </source>
</evidence>